<feature type="domain" description="CID" evidence="2">
    <location>
        <begin position="10"/>
        <end position="86"/>
    </location>
</feature>
<proteinExistence type="predicted"/>
<gene>
    <name evidence="3" type="ORF">HCN44_001322</name>
</gene>
<feature type="region of interest" description="Disordered" evidence="1">
    <location>
        <begin position="712"/>
        <end position="743"/>
    </location>
</feature>
<dbReference type="OrthoDB" id="10069473at2759"/>
<accession>A0A834XJR0</accession>
<dbReference type="GO" id="GO:0000993">
    <property type="term" value="F:RNA polymerase II complex binding"/>
    <property type="evidence" value="ECO:0007669"/>
    <property type="project" value="TreeGrafter"/>
</dbReference>
<evidence type="ECO:0000313" key="4">
    <source>
        <dbReference type="Proteomes" id="UP000639338"/>
    </source>
</evidence>
<evidence type="ECO:0000313" key="3">
    <source>
        <dbReference type="EMBL" id="KAF7987231.1"/>
    </source>
</evidence>
<protein>
    <recommendedName>
        <fullName evidence="2">CID domain-containing protein</fullName>
    </recommendedName>
</protein>
<feature type="region of interest" description="Disordered" evidence="1">
    <location>
        <begin position="959"/>
        <end position="981"/>
    </location>
</feature>
<feature type="compositionally biased region" description="Polar residues" evidence="1">
    <location>
        <begin position="863"/>
        <end position="881"/>
    </location>
</feature>
<dbReference type="InterPro" id="IPR006569">
    <property type="entry name" value="CID_dom"/>
</dbReference>
<dbReference type="Gene3D" id="1.25.40.90">
    <property type="match status" value="1"/>
</dbReference>
<feature type="compositionally biased region" description="Polar residues" evidence="1">
    <location>
        <begin position="729"/>
        <end position="738"/>
    </location>
</feature>
<dbReference type="EMBL" id="JACMRX010000006">
    <property type="protein sequence ID" value="KAF7987231.1"/>
    <property type="molecule type" value="Genomic_DNA"/>
</dbReference>
<dbReference type="SMART" id="SM00582">
    <property type="entry name" value="RPR"/>
    <property type="match status" value="1"/>
</dbReference>
<dbReference type="Pfam" id="PF04818">
    <property type="entry name" value="CID"/>
    <property type="match status" value="1"/>
</dbReference>
<dbReference type="PANTHER" id="PTHR12460">
    <property type="entry name" value="CYCLIN-DEPENDENT KINASE INHIBITOR-RELATED PROTEIN"/>
    <property type="match status" value="1"/>
</dbReference>
<reference evidence="3 4" key="1">
    <citation type="submission" date="2020-08" db="EMBL/GenBank/DDBJ databases">
        <title>Aphidius gifuensis genome sequencing and assembly.</title>
        <authorList>
            <person name="Du Z."/>
        </authorList>
    </citation>
    <scope>NUCLEOTIDE SEQUENCE [LARGE SCALE GENOMIC DNA]</scope>
    <source>
        <strain evidence="3">YNYX2018</strain>
        <tissue evidence="3">Adults</tissue>
    </source>
</reference>
<evidence type="ECO:0000259" key="2">
    <source>
        <dbReference type="SMART" id="SM00582"/>
    </source>
</evidence>
<comment type="caution">
    <text evidence="3">The sequence shown here is derived from an EMBL/GenBank/DDBJ whole genome shotgun (WGS) entry which is preliminary data.</text>
</comment>
<dbReference type="Proteomes" id="UP000639338">
    <property type="component" value="Unassembled WGS sequence"/>
</dbReference>
<dbReference type="AlphaFoldDB" id="A0A834XJR0"/>
<dbReference type="PANTHER" id="PTHR12460:SF40">
    <property type="entry name" value="REGULATION OF NUCLEAR PRE-MRNA DOMAIN-CONTAINING PROTEIN 2"/>
    <property type="match status" value="1"/>
</dbReference>
<keyword evidence="4" id="KW-1185">Reference proteome</keyword>
<dbReference type="Gene3D" id="6.10.250.2560">
    <property type="match status" value="1"/>
</dbReference>
<name>A0A834XJR0_APHGI</name>
<feature type="region of interest" description="Disordered" evidence="1">
    <location>
        <begin position="229"/>
        <end position="257"/>
    </location>
</feature>
<dbReference type="GO" id="GO:0031124">
    <property type="term" value="P:mRNA 3'-end processing"/>
    <property type="evidence" value="ECO:0007669"/>
    <property type="project" value="TreeGrafter"/>
</dbReference>
<dbReference type="InterPro" id="IPR008942">
    <property type="entry name" value="ENTH_VHS"/>
</dbReference>
<sequence length="1013" mass="114073">MASSEFDSEQFEKRLHGLKDSQESIQSLSSWKNYEFVESWGTTLQRATTLVRDEKVKHRILRIFKIWDQRQVYDEEFLTDLSGLISAAPKKKVELQPTNALEEFQPTFLISTMRSCSALEQTTDLRLQEMRDNNIDIDNSEELCVSLKDRRKVKKAEKEVDLAVKNVENYICALESEIRERIQVLDLLEQADQYYETQRSEVKIVTNAYRNFGSRVKTLKKKLDELLPTLSSPIPSPDINAPSPSPDSDIELPDEDHNQSSAIEIAPPLMYGSYSQDYEPMPVPPPDILEKNNSTDFTSNFSSFMGTNVDFDMNLFSNHSVTPISDRTYNKAMPIEVINMRPSKTNGGEEFNSNFIKNVFSTTDTAQLSSGIPGLGLDVPEPRIESPQRPDYSQLLPSTQINNSTTTSRIMAVHGLSHTAIKNLTSHSAPLSHVLLSYSNENNQNNIMPFEKSSPNTNNPLPPPPLPPPIFLDNDGCYNKLPPKFPTWTSINEGKNLNSSWSSENVEHDCWESRNDENWSNGIQRESCLSETPDSPPIYEKSSFRKPVQYNDSQTEDEVLKGAADVDHRVILIPVPSEDQLPHRLMKGADVDHRNLISLTGSPANNAANTNEAPESNINTLWTITDQDYRRPVQLGDIVESVDMEMSDDETDGVKQKSRILVDLRSQDKDMRAGVSQQTSRQMDLEMNVVSVNHGQISNNVQESFPPLSLQPCQHSQSDFAPNRDDFRQNNQELPTDQENFRPDISSSAFMKNQPAFTSEFSVPPEFHHPEIYDFSNNQQQSRTSGKKFHDELTAQIINETESEKSENVDTENFETDEQIPELKVLVNSKEIACEDRFQENSAAQAEEPSQNLSEHFEALMNSGKTTGDNELTRQSTNGDITDQKDENVCLPSKTRSLLQNGPSFPSLLATNELHPVIIYDYENQHVTSPNFRPRLSSPVTGSICSRGCASATRQRKLQGSPRVSWTDRGSRGPPTVNYMSRGNNRGSLFWGSGNFSGGASGFRGRGRGTNTW</sequence>
<organism evidence="3 4">
    <name type="scientific">Aphidius gifuensis</name>
    <name type="common">Parasitoid wasp</name>
    <dbReference type="NCBI Taxonomy" id="684658"/>
    <lineage>
        <taxon>Eukaryota</taxon>
        <taxon>Metazoa</taxon>
        <taxon>Ecdysozoa</taxon>
        <taxon>Arthropoda</taxon>
        <taxon>Hexapoda</taxon>
        <taxon>Insecta</taxon>
        <taxon>Pterygota</taxon>
        <taxon>Neoptera</taxon>
        <taxon>Endopterygota</taxon>
        <taxon>Hymenoptera</taxon>
        <taxon>Apocrita</taxon>
        <taxon>Ichneumonoidea</taxon>
        <taxon>Braconidae</taxon>
        <taxon>Aphidiinae</taxon>
        <taxon>Aphidius</taxon>
    </lineage>
</organism>
<feature type="region of interest" description="Disordered" evidence="1">
    <location>
        <begin position="863"/>
        <end position="886"/>
    </location>
</feature>
<evidence type="ECO:0000256" key="1">
    <source>
        <dbReference type="SAM" id="MobiDB-lite"/>
    </source>
</evidence>